<gene>
    <name evidence="1" type="ORF">M917_1322</name>
</gene>
<dbReference type="eggNOG" id="COG3496">
    <property type="taxonomic scope" value="Bacteria"/>
</dbReference>
<dbReference type="PANTHER" id="PTHR33973">
    <property type="entry name" value="OS07G0153300 PROTEIN"/>
    <property type="match status" value="1"/>
</dbReference>
<protein>
    <recommendedName>
        <fullName evidence="3">DUF1365 domain-containing protein</fullName>
    </recommendedName>
</protein>
<dbReference type="PANTHER" id="PTHR33973:SF4">
    <property type="entry name" value="OS07G0153300 PROTEIN"/>
    <property type="match status" value="1"/>
</dbReference>
<dbReference type="EMBL" id="AUSW01000022">
    <property type="protein sequence ID" value="ERL55800.1"/>
    <property type="molecule type" value="Genomic_DNA"/>
</dbReference>
<dbReference type="RefSeq" id="WP_021813968.1">
    <property type="nucleotide sequence ID" value="NZ_AUSW01000022.1"/>
</dbReference>
<dbReference type="OrthoDB" id="9778801at2"/>
<organism evidence="1 2">
    <name type="scientific">Psychrobacter aquaticus CMS 56</name>
    <dbReference type="NCBI Taxonomy" id="1354303"/>
    <lineage>
        <taxon>Bacteria</taxon>
        <taxon>Pseudomonadati</taxon>
        <taxon>Pseudomonadota</taxon>
        <taxon>Gammaproteobacteria</taxon>
        <taxon>Moraxellales</taxon>
        <taxon>Moraxellaceae</taxon>
        <taxon>Psychrobacter</taxon>
    </lineage>
</organism>
<dbReference type="Proteomes" id="UP000016761">
    <property type="component" value="Unassembled WGS sequence"/>
</dbReference>
<comment type="caution">
    <text evidence="1">The sequence shown here is derived from an EMBL/GenBank/DDBJ whole genome shotgun (WGS) entry which is preliminary data.</text>
</comment>
<dbReference type="PATRIC" id="fig|1354303.4.peg.1305"/>
<evidence type="ECO:0008006" key="3">
    <source>
        <dbReference type="Google" id="ProtNLM"/>
    </source>
</evidence>
<dbReference type="STRING" id="1354303.M917_1322"/>
<evidence type="ECO:0000313" key="1">
    <source>
        <dbReference type="EMBL" id="ERL55800.1"/>
    </source>
</evidence>
<sequence length="323" mass="36886">MPIKEESSNSFLQHQLFHGTTWHSRLLPNIHKFVYPYRYWGVNISALAAGQTLPEVSVATSSKHKILGKLPLFSAKRKALQQFCPDDYLQDFNSLSKNNDVNNLNNKEDGLNSFQALNHRLHQVFTDHTGSAPTGDMLGLLVCRNAGLYFSPVNFYIGFDNQQTPTHLLAEVSNTPWNKRHYYGFLLNGTDTELCHDKNFHVSPFNPIDQLYRWQVTIKNTTKNEMESQLDNGLQVRIAIDISDERGDVLKTGIKMAGVPMTDTSVRDSLQKNPLMNLTSVTRIYWHAFKLYAIKKVPYINYDEKLADSQQQTKALKKTGFDD</sequence>
<dbReference type="Pfam" id="PF07103">
    <property type="entry name" value="DUF1365"/>
    <property type="match status" value="1"/>
</dbReference>
<name>U4T4G1_9GAMM</name>
<keyword evidence="2" id="KW-1185">Reference proteome</keyword>
<accession>U4T4G1</accession>
<reference evidence="1 2" key="1">
    <citation type="journal article" date="2013" name="Genome Announc.">
        <title>Draft Genome Sequence of Psychrobacter aquaticus Strain CMS 56T, Isolated from a Cyanobacterial Mat Sample Collected from Water Bodies in the McMurdo Dry Valley Region of Antarctica.</title>
        <authorList>
            <person name="Reddy G.S."/>
            <person name="Ara S."/>
            <person name="Singh A."/>
            <person name="Kumar Pinnaka A."/>
            <person name="Shivaji S."/>
        </authorList>
    </citation>
    <scope>NUCLEOTIDE SEQUENCE [LARGE SCALE GENOMIC DNA]</scope>
    <source>
        <strain evidence="1 2">CMS 56</strain>
    </source>
</reference>
<dbReference type="InterPro" id="IPR010775">
    <property type="entry name" value="DUF1365"/>
</dbReference>
<dbReference type="AlphaFoldDB" id="U4T4G1"/>
<proteinExistence type="predicted"/>
<evidence type="ECO:0000313" key="2">
    <source>
        <dbReference type="Proteomes" id="UP000016761"/>
    </source>
</evidence>